<dbReference type="PANTHER" id="PTHR47183:SF2">
    <property type="entry name" value="GLUCOSE-1-PHOSPHATE CYTIDYLYLTRANSFERASE-RELATED"/>
    <property type="match status" value="1"/>
</dbReference>
<dbReference type="Proteomes" id="UP000184536">
    <property type="component" value="Unassembled WGS sequence"/>
</dbReference>
<dbReference type="InterPro" id="IPR013446">
    <property type="entry name" value="G1P_cyt_trans-like"/>
</dbReference>
<evidence type="ECO:0000313" key="3">
    <source>
        <dbReference type="Proteomes" id="UP000184536"/>
    </source>
</evidence>
<dbReference type="Gene3D" id="3.90.550.10">
    <property type="entry name" value="Spore Coat Polysaccharide Biosynthesis Protein SpsA, Chain A"/>
    <property type="match status" value="1"/>
</dbReference>
<keyword evidence="2" id="KW-0808">Transferase</keyword>
<name>A0A1M6BV19_9FIRM</name>
<evidence type="ECO:0000259" key="1">
    <source>
        <dbReference type="Pfam" id="PF00483"/>
    </source>
</evidence>
<accession>A0A1M6BV19</accession>
<dbReference type="GO" id="GO:0047343">
    <property type="term" value="F:glucose-1-phosphate cytidylyltransferase activity"/>
    <property type="evidence" value="ECO:0007669"/>
    <property type="project" value="InterPro"/>
</dbReference>
<keyword evidence="2" id="KW-0548">Nucleotidyltransferase</keyword>
<dbReference type="InterPro" id="IPR005835">
    <property type="entry name" value="NTP_transferase_dom"/>
</dbReference>
<keyword evidence="3" id="KW-1185">Reference proteome</keyword>
<dbReference type="STRING" id="1121919.SAMN02745975_00069"/>
<proteinExistence type="predicted"/>
<dbReference type="Pfam" id="PF00483">
    <property type="entry name" value="NTP_transferase"/>
    <property type="match status" value="1"/>
</dbReference>
<dbReference type="RefSeq" id="WP_110939387.1">
    <property type="nucleotide sequence ID" value="NZ_FQZV01000003.1"/>
</dbReference>
<dbReference type="AlphaFoldDB" id="A0A1M6BV19"/>
<sequence>MKVVILCGGKGTRMKNITEDVPKPLAPVGDKPILWHIMKLYHHQGFNDFILLLGYKGEKIKEYFMDYPWKSNNFVLDMNQPNGYIHMLDQPENWKITFIDTGINTMTGARIKRAQEYIGNEPFMLTYGDGLADIDLQALLDFHIEKGKIGTVTGIHKKSQYGTLSIEDGVAQSFQEKQKTEGIINGGFFVFNPEVFQYLRTDEDCVLEQDPMQNLVSDRQLAVFMHHGFWIAMDTYKDLQDANQIWQQKKSWKVWKDGK</sequence>
<gene>
    <name evidence="2" type="ORF">SAMN02745975_00069</name>
</gene>
<organism evidence="2 3">
    <name type="scientific">Geosporobacter subterraneus DSM 17957</name>
    <dbReference type="NCBI Taxonomy" id="1121919"/>
    <lineage>
        <taxon>Bacteria</taxon>
        <taxon>Bacillati</taxon>
        <taxon>Bacillota</taxon>
        <taxon>Clostridia</taxon>
        <taxon>Peptostreptococcales</taxon>
        <taxon>Thermotaleaceae</taxon>
        <taxon>Geosporobacter</taxon>
    </lineage>
</organism>
<dbReference type="CDD" id="cd02524">
    <property type="entry name" value="G1P_cytidylyltransferase"/>
    <property type="match status" value="1"/>
</dbReference>
<dbReference type="InterPro" id="IPR029044">
    <property type="entry name" value="Nucleotide-diphossugar_trans"/>
</dbReference>
<dbReference type="OrthoDB" id="9801899at2"/>
<protein>
    <submittedName>
        <fullName evidence="2">Glucose-1-phosphate cytidylyltransferase</fullName>
    </submittedName>
</protein>
<reference evidence="3" key="1">
    <citation type="submission" date="2016-11" db="EMBL/GenBank/DDBJ databases">
        <authorList>
            <person name="Varghese N."/>
            <person name="Submissions S."/>
        </authorList>
    </citation>
    <scope>NUCLEOTIDE SEQUENCE [LARGE SCALE GENOMIC DNA]</scope>
    <source>
        <strain evidence="3">DSM 17957</strain>
    </source>
</reference>
<dbReference type="EMBL" id="FQZV01000003">
    <property type="protein sequence ID" value="SHI52606.1"/>
    <property type="molecule type" value="Genomic_DNA"/>
</dbReference>
<feature type="domain" description="Nucleotidyl transferase" evidence="1">
    <location>
        <begin position="2"/>
        <end position="245"/>
    </location>
</feature>
<dbReference type="SUPFAM" id="SSF53448">
    <property type="entry name" value="Nucleotide-diphospho-sugar transferases"/>
    <property type="match status" value="1"/>
</dbReference>
<dbReference type="PANTHER" id="PTHR47183">
    <property type="entry name" value="GLUCOSE-1-PHOSPHATE CYTIDYLYLTRANSFERASE-RELATED"/>
    <property type="match status" value="1"/>
</dbReference>
<evidence type="ECO:0000313" key="2">
    <source>
        <dbReference type="EMBL" id="SHI52606.1"/>
    </source>
</evidence>